<proteinExistence type="predicted"/>
<gene>
    <name evidence="6" type="ORF">E9229_001902</name>
</gene>
<dbReference type="Gene3D" id="1.20.120.530">
    <property type="entry name" value="GntR ligand-binding domain-like"/>
    <property type="match status" value="1"/>
</dbReference>
<dbReference type="PANTHER" id="PTHR43537:SF5">
    <property type="entry name" value="UXU OPERON TRANSCRIPTIONAL REGULATOR"/>
    <property type="match status" value="1"/>
</dbReference>
<dbReference type="SMART" id="SM00345">
    <property type="entry name" value="HTH_GNTR"/>
    <property type="match status" value="1"/>
</dbReference>
<dbReference type="InterPro" id="IPR008920">
    <property type="entry name" value="TF_FadR/GntR_C"/>
</dbReference>
<evidence type="ECO:0000256" key="2">
    <source>
        <dbReference type="ARBA" id="ARBA00023125"/>
    </source>
</evidence>
<dbReference type="Pfam" id="PF07729">
    <property type="entry name" value="FCD"/>
    <property type="match status" value="1"/>
</dbReference>
<feature type="region of interest" description="Disordered" evidence="4">
    <location>
        <begin position="1"/>
        <end position="24"/>
    </location>
</feature>
<dbReference type="InterPro" id="IPR000524">
    <property type="entry name" value="Tscrpt_reg_HTH_GntR"/>
</dbReference>
<dbReference type="CDD" id="cd07377">
    <property type="entry name" value="WHTH_GntR"/>
    <property type="match status" value="1"/>
</dbReference>
<name>A0A839QUM4_9MICC</name>
<keyword evidence="2 6" id="KW-0238">DNA-binding</keyword>
<keyword evidence="3" id="KW-0804">Transcription</keyword>
<evidence type="ECO:0000313" key="6">
    <source>
        <dbReference type="EMBL" id="MBB2995711.1"/>
    </source>
</evidence>
<dbReference type="InterPro" id="IPR036390">
    <property type="entry name" value="WH_DNA-bd_sf"/>
</dbReference>
<dbReference type="EMBL" id="JACHVS010000001">
    <property type="protein sequence ID" value="MBB2995711.1"/>
    <property type="molecule type" value="Genomic_DNA"/>
</dbReference>
<protein>
    <submittedName>
        <fullName evidence="6">DNA-binding FadR family transcriptional regulator</fullName>
    </submittedName>
</protein>
<accession>A0A839QUM4</accession>
<evidence type="ECO:0000313" key="7">
    <source>
        <dbReference type="Proteomes" id="UP000523000"/>
    </source>
</evidence>
<evidence type="ECO:0000256" key="1">
    <source>
        <dbReference type="ARBA" id="ARBA00023015"/>
    </source>
</evidence>
<evidence type="ECO:0000256" key="4">
    <source>
        <dbReference type="SAM" id="MobiDB-lite"/>
    </source>
</evidence>
<dbReference type="Gene3D" id="1.10.10.10">
    <property type="entry name" value="Winged helix-like DNA-binding domain superfamily/Winged helix DNA-binding domain"/>
    <property type="match status" value="1"/>
</dbReference>
<dbReference type="AlphaFoldDB" id="A0A839QUM4"/>
<dbReference type="InterPro" id="IPR011711">
    <property type="entry name" value="GntR_C"/>
</dbReference>
<feature type="domain" description="HTH gntR-type" evidence="5">
    <location>
        <begin position="20"/>
        <end position="88"/>
    </location>
</feature>
<dbReference type="RefSeq" id="WP_183510912.1">
    <property type="nucleotide sequence ID" value="NZ_JACHVS010000001.1"/>
</dbReference>
<dbReference type="PROSITE" id="PS50949">
    <property type="entry name" value="HTH_GNTR"/>
    <property type="match status" value="1"/>
</dbReference>
<keyword evidence="7" id="KW-1185">Reference proteome</keyword>
<sequence length="248" mass="27585">MQTEKSPMSRLISTPRPKRNRLSEQVAEQITADLIRRGLKPGDRLETEPELVEQYDVSRSVIREAGRILDERGLVDIRPGRGMVVAAFDGSGISRQYALMLELTDGTFRQLMEMRLVMEVGMTELAALNHTEADAALIRETITAYGTAGADQEKALEWDLAFHRALAIASGNPFFVHSVEPINEYLRRTYKSSLGYVAEQHATLQEHTAIAEAIFSRDSTKAAAMTRAHLERVLAASEHLTTSKESTS</sequence>
<dbReference type="Pfam" id="PF00392">
    <property type="entry name" value="GntR"/>
    <property type="match status" value="1"/>
</dbReference>
<keyword evidence="1" id="KW-0805">Transcription regulation</keyword>
<dbReference type="InterPro" id="IPR036388">
    <property type="entry name" value="WH-like_DNA-bd_sf"/>
</dbReference>
<comment type="caution">
    <text evidence="6">The sequence shown here is derived from an EMBL/GenBank/DDBJ whole genome shotgun (WGS) entry which is preliminary data.</text>
</comment>
<dbReference type="SUPFAM" id="SSF46785">
    <property type="entry name" value="Winged helix' DNA-binding domain"/>
    <property type="match status" value="1"/>
</dbReference>
<dbReference type="PANTHER" id="PTHR43537">
    <property type="entry name" value="TRANSCRIPTIONAL REGULATOR, GNTR FAMILY"/>
    <property type="match status" value="1"/>
</dbReference>
<evidence type="ECO:0000259" key="5">
    <source>
        <dbReference type="PROSITE" id="PS50949"/>
    </source>
</evidence>
<dbReference type="Proteomes" id="UP000523000">
    <property type="component" value="Unassembled WGS sequence"/>
</dbReference>
<dbReference type="SUPFAM" id="SSF48008">
    <property type="entry name" value="GntR ligand-binding domain-like"/>
    <property type="match status" value="1"/>
</dbReference>
<dbReference type="GO" id="GO:0003700">
    <property type="term" value="F:DNA-binding transcription factor activity"/>
    <property type="evidence" value="ECO:0007669"/>
    <property type="project" value="InterPro"/>
</dbReference>
<organism evidence="6 7">
    <name type="scientific">Paeniglutamicibacter cryotolerans</name>
    <dbReference type="NCBI Taxonomy" id="670079"/>
    <lineage>
        <taxon>Bacteria</taxon>
        <taxon>Bacillati</taxon>
        <taxon>Actinomycetota</taxon>
        <taxon>Actinomycetes</taxon>
        <taxon>Micrococcales</taxon>
        <taxon>Micrococcaceae</taxon>
        <taxon>Paeniglutamicibacter</taxon>
    </lineage>
</organism>
<dbReference type="SMART" id="SM00895">
    <property type="entry name" value="FCD"/>
    <property type="match status" value="1"/>
</dbReference>
<evidence type="ECO:0000256" key="3">
    <source>
        <dbReference type="ARBA" id="ARBA00023163"/>
    </source>
</evidence>
<dbReference type="PRINTS" id="PR00035">
    <property type="entry name" value="HTHGNTR"/>
</dbReference>
<dbReference type="GO" id="GO:0003677">
    <property type="term" value="F:DNA binding"/>
    <property type="evidence" value="ECO:0007669"/>
    <property type="project" value="UniProtKB-KW"/>
</dbReference>
<reference evidence="6 7" key="1">
    <citation type="submission" date="2020-08" db="EMBL/GenBank/DDBJ databases">
        <title>Sequencing the genomes of 1000 actinobacteria strains.</title>
        <authorList>
            <person name="Klenk H.-P."/>
        </authorList>
    </citation>
    <scope>NUCLEOTIDE SEQUENCE [LARGE SCALE GENOMIC DNA]</scope>
    <source>
        <strain evidence="6 7">DSM 22826</strain>
    </source>
</reference>